<keyword evidence="3" id="KW-1185">Reference proteome</keyword>
<sequence>MEEFQRENKDLKKETIFVMLDAKSAFDVVKHSSLIRKLFHMGLTPQEILMIDDLYKNARSSVKLNGEQSNAFNIEQGVRQGDPAIYLLSGLLPINAEIDIKIITLLGNILCSDKSTVEWKIANRQLKIKSCKSNSWFIDAKKICFKYQLTDPVEFLDTITTKETWKRSMVNKIKTYWHRKILDEKEHFNSLQYLSPIYSLGHCHPLISISTSDPKIIQKLPPRVKIATGVYILQSQRAKYNSNAVDPTCQLCKNGEETLSHFLLTCVTLDAVRKPILEKIVRTAGRIFSESNRLNNIELLRLICDPYNYCKITVIKYLIIYQKFLNLNVGKCYTYSIQQDIDFSVWILNNSKRGGKFKTIS</sequence>
<dbReference type="Proteomes" id="UP000596742">
    <property type="component" value="Unassembled WGS sequence"/>
</dbReference>
<dbReference type="Pfam" id="PF00078">
    <property type="entry name" value="RVT_1"/>
    <property type="match status" value="1"/>
</dbReference>
<feature type="domain" description="Reverse transcriptase" evidence="1">
    <location>
        <begin position="6"/>
        <end position="83"/>
    </location>
</feature>
<evidence type="ECO:0000313" key="2">
    <source>
        <dbReference type="EMBL" id="VDI39626.1"/>
    </source>
</evidence>
<dbReference type="AlphaFoldDB" id="A0A8B6EU05"/>
<comment type="caution">
    <text evidence="2">The sequence shown here is derived from an EMBL/GenBank/DDBJ whole genome shotgun (WGS) entry which is preliminary data.</text>
</comment>
<evidence type="ECO:0000259" key="1">
    <source>
        <dbReference type="Pfam" id="PF00078"/>
    </source>
</evidence>
<proteinExistence type="predicted"/>
<dbReference type="PANTHER" id="PTHR47027:SF20">
    <property type="entry name" value="REVERSE TRANSCRIPTASE-LIKE PROTEIN WITH RNA-DIRECTED DNA POLYMERASE DOMAIN"/>
    <property type="match status" value="1"/>
</dbReference>
<protein>
    <recommendedName>
        <fullName evidence="1">Reverse transcriptase domain-containing protein</fullName>
    </recommendedName>
</protein>
<dbReference type="EMBL" id="UYJE01005705">
    <property type="protein sequence ID" value="VDI39626.1"/>
    <property type="molecule type" value="Genomic_DNA"/>
</dbReference>
<organism evidence="2 3">
    <name type="scientific">Mytilus galloprovincialis</name>
    <name type="common">Mediterranean mussel</name>
    <dbReference type="NCBI Taxonomy" id="29158"/>
    <lineage>
        <taxon>Eukaryota</taxon>
        <taxon>Metazoa</taxon>
        <taxon>Spiralia</taxon>
        <taxon>Lophotrochozoa</taxon>
        <taxon>Mollusca</taxon>
        <taxon>Bivalvia</taxon>
        <taxon>Autobranchia</taxon>
        <taxon>Pteriomorphia</taxon>
        <taxon>Mytilida</taxon>
        <taxon>Mytiloidea</taxon>
        <taxon>Mytilidae</taxon>
        <taxon>Mytilinae</taxon>
        <taxon>Mytilus</taxon>
    </lineage>
</organism>
<dbReference type="PANTHER" id="PTHR47027">
    <property type="entry name" value="REVERSE TRANSCRIPTASE DOMAIN-CONTAINING PROTEIN"/>
    <property type="match status" value="1"/>
</dbReference>
<evidence type="ECO:0000313" key="3">
    <source>
        <dbReference type="Proteomes" id="UP000596742"/>
    </source>
</evidence>
<accession>A0A8B6EU05</accession>
<gene>
    <name evidence="2" type="ORF">MGAL_10B041286</name>
</gene>
<dbReference type="OrthoDB" id="6255742at2759"/>
<dbReference type="InterPro" id="IPR000477">
    <property type="entry name" value="RT_dom"/>
</dbReference>
<name>A0A8B6EU05_MYTGA</name>
<reference evidence="2" key="1">
    <citation type="submission" date="2018-11" db="EMBL/GenBank/DDBJ databases">
        <authorList>
            <person name="Alioto T."/>
            <person name="Alioto T."/>
        </authorList>
    </citation>
    <scope>NUCLEOTIDE SEQUENCE</scope>
</reference>